<dbReference type="InParanoid" id="A0A024G4R1"/>
<name>A0A024G4R1_9STRA</name>
<sequence length="106" mass="11701">MSTGSCCCNFSNTNYSLVLFCQKIMNLAIVVTETGWPTQRSSKQVASDKNAHCTLYKTADENNNHIHLEAFDVLWKGITGSEEDVYQVLILPSPATNASKQSLISK</sequence>
<protein>
    <submittedName>
        <fullName evidence="1">Uncharacterized protein</fullName>
    </submittedName>
</protein>
<keyword evidence="2" id="KW-1185">Reference proteome</keyword>
<dbReference type="EMBL" id="CAIX01000020">
    <property type="protein sequence ID" value="CCI41533.1"/>
    <property type="molecule type" value="Genomic_DNA"/>
</dbReference>
<accession>A0A024G4R1</accession>
<organism evidence="1 2">
    <name type="scientific">Albugo candida</name>
    <dbReference type="NCBI Taxonomy" id="65357"/>
    <lineage>
        <taxon>Eukaryota</taxon>
        <taxon>Sar</taxon>
        <taxon>Stramenopiles</taxon>
        <taxon>Oomycota</taxon>
        <taxon>Peronosporomycetes</taxon>
        <taxon>Albuginales</taxon>
        <taxon>Albuginaceae</taxon>
        <taxon>Albugo</taxon>
    </lineage>
</organism>
<proteinExistence type="predicted"/>
<dbReference type="AlphaFoldDB" id="A0A024G4R1"/>
<comment type="caution">
    <text evidence="1">The sequence shown here is derived from an EMBL/GenBank/DDBJ whole genome shotgun (WGS) entry which is preliminary data.</text>
</comment>
<gene>
    <name evidence="1" type="ORF">BN9_023170</name>
</gene>
<reference evidence="1 2" key="1">
    <citation type="submission" date="2012-05" db="EMBL/GenBank/DDBJ databases">
        <title>Recombination and specialization in a pathogen metapopulation.</title>
        <authorList>
            <person name="Gardiner A."/>
            <person name="Kemen E."/>
            <person name="Schultz-Larsen T."/>
            <person name="MacLean D."/>
            <person name="Van Oosterhout C."/>
            <person name="Jones J.D.G."/>
        </authorList>
    </citation>
    <scope>NUCLEOTIDE SEQUENCE [LARGE SCALE GENOMIC DNA]</scope>
    <source>
        <strain evidence="1 2">Ac Nc2</strain>
    </source>
</reference>
<evidence type="ECO:0000313" key="2">
    <source>
        <dbReference type="Proteomes" id="UP000053237"/>
    </source>
</evidence>
<dbReference type="Proteomes" id="UP000053237">
    <property type="component" value="Unassembled WGS sequence"/>
</dbReference>
<evidence type="ECO:0000313" key="1">
    <source>
        <dbReference type="EMBL" id="CCI41533.1"/>
    </source>
</evidence>